<reference evidence="4" key="1">
    <citation type="submission" date="2014-04" db="EMBL/GenBank/DDBJ databases">
        <title>Whole-Genome optical mapping and complete genome sequence of Sphingobacterium deserti sp. nov., a new spaces isolated from desert in the west of China.</title>
        <authorList>
            <person name="Teng C."/>
            <person name="Zhou Z."/>
            <person name="Li X."/>
            <person name="Chen M."/>
            <person name="Lin M."/>
            <person name="Wang L."/>
            <person name="Su S."/>
            <person name="Zhang C."/>
            <person name="Zhang W."/>
        </authorList>
    </citation>
    <scope>NUCLEOTIDE SEQUENCE [LARGE SCALE GENOMIC DNA]</scope>
    <source>
        <strain evidence="4">ACCC05744</strain>
    </source>
</reference>
<evidence type="ECO:0000256" key="1">
    <source>
        <dbReference type="SAM" id="SignalP"/>
    </source>
</evidence>
<feature type="signal peptide" evidence="1">
    <location>
        <begin position="1"/>
        <end position="19"/>
    </location>
</feature>
<proteinExistence type="predicted"/>
<keyword evidence="4" id="KW-1185">Reference proteome</keyword>
<dbReference type="Proteomes" id="UP000031802">
    <property type="component" value="Unassembled WGS sequence"/>
</dbReference>
<reference evidence="3 4" key="2">
    <citation type="journal article" date="2015" name="PLoS ONE">
        <title>Whole-Genome Optical Mapping and Finished Genome Sequence of Sphingobacterium deserti sp. nov., a New Species Isolated from the Western Desert of China.</title>
        <authorList>
            <person name="Teng C."/>
            <person name="Zhou Z."/>
            <person name="Molnar I."/>
            <person name="Li X."/>
            <person name="Tang R."/>
            <person name="Chen M."/>
            <person name="Wang L."/>
            <person name="Su S."/>
            <person name="Zhang W."/>
            <person name="Lin M."/>
        </authorList>
    </citation>
    <scope>NUCLEOTIDE SEQUENCE [LARGE SCALE GENOMIC DNA]</scope>
    <source>
        <strain evidence="4">ACCC05744</strain>
    </source>
</reference>
<keyword evidence="1" id="KW-0732">Signal</keyword>
<dbReference type="GO" id="GO:0055085">
    <property type="term" value="P:transmembrane transport"/>
    <property type="evidence" value="ECO:0007669"/>
    <property type="project" value="InterPro"/>
</dbReference>
<dbReference type="STRING" id="1229276.DI53_2279"/>
<dbReference type="Pfam" id="PF03544">
    <property type="entry name" value="TonB_C"/>
    <property type="match status" value="1"/>
</dbReference>
<dbReference type="OrthoDB" id="9814002at2"/>
<dbReference type="SUPFAM" id="SSF74653">
    <property type="entry name" value="TolA/TonB C-terminal domain"/>
    <property type="match status" value="1"/>
</dbReference>
<dbReference type="EMBL" id="JJMU01000032">
    <property type="protein sequence ID" value="KGE14085.1"/>
    <property type="molecule type" value="Genomic_DNA"/>
</dbReference>
<evidence type="ECO:0000313" key="3">
    <source>
        <dbReference type="EMBL" id="KGE14085.1"/>
    </source>
</evidence>
<gene>
    <name evidence="3" type="ORF">DI53_2279</name>
</gene>
<dbReference type="RefSeq" id="WP_037499146.1">
    <property type="nucleotide sequence ID" value="NZ_JJMU01000032.1"/>
</dbReference>
<dbReference type="PATRIC" id="fig|1229276.3.peg.2341"/>
<dbReference type="AlphaFoldDB" id="A0A0B8T857"/>
<feature type="chain" id="PRO_5002124568" evidence="1">
    <location>
        <begin position="20"/>
        <end position="140"/>
    </location>
</feature>
<evidence type="ECO:0000313" key="4">
    <source>
        <dbReference type="Proteomes" id="UP000031802"/>
    </source>
</evidence>
<dbReference type="Gene3D" id="3.30.1150.10">
    <property type="match status" value="1"/>
</dbReference>
<feature type="domain" description="TonB C-terminal" evidence="2">
    <location>
        <begin position="74"/>
        <end position="134"/>
    </location>
</feature>
<organism evidence="3 4">
    <name type="scientific">Sphingobacterium deserti</name>
    <dbReference type="NCBI Taxonomy" id="1229276"/>
    <lineage>
        <taxon>Bacteria</taxon>
        <taxon>Pseudomonadati</taxon>
        <taxon>Bacteroidota</taxon>
        <taxon>Sphingobacteriia</taxon>
        <taxon>Sphingobacteriales</taxon>
        <taxon>Sphingobacteriaceae</taxon>
        <taxon>Sphingobacterium</taxon>
    </lineage>
</organism>
<comment type="caution">
    <text evidence="3">The sequence shown here is derived from an EMBL/GenBank/DDBJ whole genome shotgun (WGS) entry which is preliminary data.</text>
</comment>
<sequence length="140" mass="15646">MRSWGLLLFLSLFIQGLQAQSPVDSLIVTSVDTYPQFRSGTGSWNKFVQANLDVRKLINSIDSTSYVDYGLRQTAILEFTVCEDGEVCDVDITNKSKISPEFAEEALRVMRKSPKWVPATKAGKGVRTRIKQSITALLDQ</sequence>
<evidence type="ECO:0000259" key="2">
    <source>
        <dbReference type="Pfam" id="PF03544"/>
    </source>
</evidence>
<dbReference type="InterPro" id="IPR037682">
    <property type="entry name" value="TonB_C"/>
</dbReference>
<accession>A0A0B8T857</accession>
<name>A0A0B8T857_9SPHI</name>
<protein>
    <submittedName>
        <fullName evidence="3">Protein TonB</fullName>
    </submittedName>
</protein>